<dbReference type="AlphaFoldDB" id="A0A3P7JNK6"/>
<sequence length="160" mass="18151">MDCTEWEEPAGSPKDAEAMDIDFTEDLRQVRVCEYDQETLPSTSQSYQPFAGFSGASRSCVVFDTCALIDDSDLIHDCISKLVFVVIPYRVFYELDRMKKLTSNSESAVELRRETRAIVDRAPTPVLPEKREDNSFLNENRSSNSITKADADPNRKLVNE</sequence>
<dbReference type="InterPro" id="IPR002716">
    <property type="entry name" value="PIN_dom"/>
</dbReference>
<evidence type="ECO:0000313" key="3">
    <source>
        <dbReference type="EMBL" id="VDM84956.1"/>
    </source>
</evidence>
<protein>
    <recommendedName>
        <fullName evidence="2">PIN domain-containing protein</fullName>
    </recommendedName>
</protein>
<evidence type="ECO:0000259" key="2">
    <source>
        <dbReference type="Pfam" id="PF13638"/>
    </source>
</evidence>
<dbReference type="Gene3D" id="3.40.50.1010">
    <property type="entry name" value="5'-nuclease"/>
    <property type="match status" value="1"/>
</dbReference>
<reference evidence="3 4" key="1">
    <citation type="submission" date="2018-11" db="EMBL/GenBank/DDBJ databases">
        <authorList>
            <consortium name="Pathogen Informatics"/>
        </authorList>
    </citation>
    <scope>NUCLEOTIDE SEQUENCE [LARGE SCALE GENOMIC DNA]</scope>
</reference>
<organism evidence="3 4">
    <name type="scientific">Strongylus vulgaris</name>
    <name type="common">Blood worm</name>
    <dbReference type="NCBI Taxonomy" id="40348"/>
    <lineage>
        <taxon>Eukaryota</taxon>
        <taxon>Metazoa</taxon>
        <taxon>Ecdysozoa</taxon>
        <taxon>Nematoda</taxon>
        <taxon>Chromadorea</taxon>
        <taxon>Rhabditida</taxon>
        <taxon>Rhabditina</taxon>
        <taxon>Rhabditomorpha</taxon>
        <taxon>Strongyloidea</taxon>
        <taxon>Strongylidae</taxon>
        <taxon>Strongylus</taxon>
    </lineage>
</organism>
<gene>
    <name evidence="3" type="ORF">SVUK_LOCUS19954</name>
</gene>
<accession>A0A3P7JNK6</accession>
<dbReference type="Pfam" id="PF13638">
    <property type="entry name" value="PIN_4"/>
    <property type="match status" value="1"/>
</dbReference>
<feature type="compositionally biased region" description="Basic and acidic residues" evidence="1">
    <location>
        <begin position="149"/>
        <end position="160"/>
    </location>
</feature>
<dbReference type="OrthoDB" id="5875415at2759"/>
<name>A0A3P7JNK6_STRVU</name>
<proteinExistence type="predicted"/>
<feature type="compositionally biased region" description="Polar residues" evidence="1">
    <location>
        <begin position="135"/>
        <end position="147"/>
    </location>
</feature>
<feature type="region of interest" description="Disordered" evidence="1">
    <location>
        <begin position="127"/>
        <end position="160"/>
    </location>
</feature>
<dbReference type="EMBL" id="UYYB01134780">
    <property type="protein sequence ID" value="VDM84956.1"/>
    <property type="molecule type" value="Genomic_DNA"/>
</dbReference>
<evidence type="ECO:0000256" key="1">
    <source>
        <dbReference type="SAM" id="MobiDB-lite"/>
    </source>
</evidence>
<feature type="domain" description="PIN" evidence="2">
    <location>
        <begin position="61"/>
        <end position="117"/>
    </location>
</feature>
<evidence type="ECO:0000313" key="4">
    <source>
        <dbReference type="Proteomes" id="UP000270094"/>
    </source>
</evidence>
<dbReference type="Proteomes" id="UP000270094">
    <property type="component" value="Unassembled WGS sequence"/>
</dbReference>
<keyword evidence="4" id="KW-1185">Reference proteome</keyword>